<keyword evidence="2" id="KW-1185">Reference proteome</keyword>
<name>A0ACD1HG58_9EURO</name>
<protein>
    <submittedName>
        <fullName evidence="1">Uncharacterized protein</fullName>
    </submittedName>
</protein>
<accession>A0ACD1HG58</accession>
<organism evidence="1 2">
    <name type="scientific">Aspergillus aculeatinus CBS 121060</name>
    <dbReference type="NCBI Taxonomy" id="1448322"/>
    <lineage>
        <taxon>Eukaryota</taxon>
        <taxon>Fungi</taxon>
        <taxon>Dikarya</taxon>
        <taxon>Ascomycota</taxon>
        <taxon>Pezizomycotina</taxon>
        <taxon>Eurotiomycetes</taxon>
        <taxon>Eurotiomycetidae</taxon>
        <taxon>Eurotiales</taxon>
        <taxon>Aspergillaceae</taxon>
        <taxon>Aspergillus</taxon>
        <taxon>Aspergillus subgen. Circumdati</taxon>
    </lineage>
</organism>
<dbReference type="EMBL" id="KZ824942">
    <property type="protein sequence ID" value="RAH72788.1"/>
    <property type="molecule type" value="Genomic_DNA"/>
</dbReference>
<sequence>MMRSGLQKPGAIPFLALLIFSLLSLVPSLAKEWDYLLPFGHIGYLRSEPRYVSRDKAGLVDARPRLRMVGGQPRPWSLEEDRSTYLDRKSRPRRPLTDAPPRSSFEAAAILDSDPMTYTVQESSAFRRGVRAFKALVTRQTDDPQAVPSFPSDSDAPVTDQTSPHLGLHHANTSVHLTPPHNEDFHLLASGNEGGGRTMLDTTKLVELRRWFLSCVLTSWQQACRVGNDYIETVVGRQGLRNTAATTSSKCSEIMNSDGSPQPWDPLNESHTKHAVPPALAPDETQQQADAQEPSALTQTIDAFVQATTAPTATLTATEQSKVVEHQAEPERVRSGSCMAIVLAIVAGVMWF</sequence>
<evidence type="ECO:0000313" key="2">
    <source>
        <dbReference type="Proteomes" id="UP000249661"/>
    </source>
</evidence>
<evidence type="ECO:0000313" key="1">
    <source>
        <dbReference type="EMBL" id="RAH72788.1"/>
    </source>
</evidence>
<gene>
    <name evidence="1" type="ORF">BO66DRAFT_21306</name>
</gene>
<proteinExistence type="predicted"/>
<dbReference type="Proteomes" id="UP000249661">
    <property type="component" value="Unassembled WGS sequence"/>
</dbReference>
<reference evidence="1" key="1">
    <citation type="submission" date="2018-02" db="EMBL/GenBank/DDBJ databases">
        <title>The genomes of Aspergillus section Nigri reveals drivers in fungal speciation.</title>
        <authorList>
            <consortium name="DOE Joint Genome Institute"/>
            <person name="Vesth T.C."/>
            <person name="Nybo J."/>
            <person name="Theobald S."/>
            <person name="Brandl J."/>
            <person name="Frisvad J.C."/>
            <person name="Nielsen K.F."/>
            <person name="Lyhne E.K."/>
            <person name="Kogle M.E."/>
            <person name="Kuo A."/>
            <person name="Riley R."/>
            <person name="Clum A."/>
            <person name="Nolan M."/>
            <person name="Lipzen A."/>
            <person name="Salamov A."/>
            <person name="Henrissat B."/>
            <person name="Wiebenga A."/>
            <person name="De vries R.P."/>
            <person name="Grigoriev I.V."/>
            <person name="Mortensen U.H."/>
            <person name="Andersen M.R."/>
            <person name="Baker S.E."/>
        </authorList>
    </citation>
    <scope>NUCLEOTIDE SEQUENCE</scope>
    <source>
        <strain evidence="1">CBS 121060</strain>
    </source>
</reference>